<dbReference type="GeneTree" id="ENSGT00390000005497"/>
<name>A0A8D3B5J4_SCOMX</name>
<protein>
    <submittedName>
        <fullName evidence="3">CFAP20 domain containing</fullName>
    </submittedName>
</protein>
<feature type="region of interest" description="Disordered" evidence="1">
    <location>
        <begin position="306"/>
        <end position="421"/>
    </location>
</feature>
<sequence>MFRSNYQGGAVVEVFSGQGSDPVAKWKRCGGPSAIQKEYNKEVKGFVYNLEGSSQTVKMQLPENGKMSLGLLQRFLVLQVDIPHGKDFSVELVITDSEHLKRRLHLSTVHKELTATLLHARIPFVGLRRNIWSTLCIDLVSFTSELFKGFLTLDGITLFATCKVRRIFTMKTGLAGMSDDVMFQSRDGLMDLIPRSCQFPPDVDHIIQMVNMKSLRKTDMDTAPVDSDTVPDQLDAASSTSYQQTRPQGVLHTASGSKPSVQPPQTGRKSNTTSGRINRSELLISNTGSSFSRANPKVFTESLSTANRSENLSHGEPSLTLHKGTHGRSQPHPPPDKQESKKPGVVSAGRAKSDAVPGRYSKKSITREKRTPPSSRQERRRQPLTPTDKTGHLMSDDFSSSPVKESFISTPTPAESVCGSTRPVLSSDLQVWSSWESNEGSEPQLTLQEEVFIFSSQPHSPRRGQSQDDQEKMEVEDDQEQSKSGRRCVAQPEDDFIGSESDEDKSYTTLLQQRTCDSSPASPRIPDSTLNVQLKVHPKSHNMDQASQRELRPATTDNQIGTSSNGRAEQAAVVPTRCLSPSVTTSRQEHRKCGSRESEGVNQVLAGSSRVTLSRSLLQEVKLDDSPQDKEEDETLKPVDSIQYDEHLLGSLRMHEDEDEELRMLASLKREQEEDECRASGLSASQIHQCNVSVSMSSDDASTWTHDDASTWTHASMPANQGHHYQNEMNPLLHSNPREWMDMLSPPILPPCQPRRSGNTWNNWENLVGGGEESVNEEEHEDEYLNLLYDPCLNCYFDPKTGFGSLNESHAQLSLHVTCPGSGRGHRCGRRICNEVGESRK</sequence>
<evidence type="ECO:0000313" key="4">
    <source>
        <dbReference type="Proteomes" id="UP000694558"/>
    </source>
</evidence>
<feature type="compositionally biased region" description="Polar residues" evidence="1">
    <location>
        <begin position="236"/>
        <end position="247"/>
    </location>
</feature>
<dbReference type="Proteomes" id="UP000694558">
    <property type="component" value="Chromosome 6"/>
</dbReference>
<evidence type="ECO:0000256" key="1">
    <source>
        <dbReference type="SAM" id="MobiDB-lite"/>
    </source>
</evidence>
<dbReference type="AlphaFoldDB" id="A0A8D3B5J4"/>
<proteinExistence type="predicted"/>
<feature type="region of interest" description="Disordered" evidence="1">
    <location>
        <begin position="221"/>
        <end position="279"/>
    </location>
</feature>
<feature type="domain" description="CFA20" evidence="2">
    <location>
        <begin position="1"/>
        <end position="171"/>
    </location>
</feature>
<dbReference type="Pfam" id="PF05018">
    <property type="entry name" value="CFA20_dom"/>
    <property type="match status" value="1"/>
</dbReference>
<accession>A0A8D3B5J4</accession>
<reference evidence="3" key="2">
    <citation type="submission" date="2025-08" db="UniProtKB">
        <authorList>
            <consortium name="Ensembl"/>
        </authorList>
    </citation>
    <scope>IDENTIFICATION</scope>
</reference>
<dbReference type="InterPro" id="IPR007714">
    <property type="entry name" value="CFA20_dom"/>
</dbReference>
<evidence type="ECO:0000259" key="2">
    <source>
        <dbReference type="Pfam" id="PF05018"/>
    </source>
</evidence>
<dbReference type="InterPro" id="IPR040441">
    <property type="entry name" value="CFA20/CFAP20DC"/>
</dbReference>
<feature type="compositionally biased region" description="Acidic residues" evidence="1">
    <location>
        <begin position="492"/>
        <end position="503"/>
    </location>
</feature>
<organism evidence="3 4">
    <name type="scientific">Scophthalmus maximus</name>
    <name type="common">Turbot</name>
    <name type="synonym">Psetta maxima</name>
    <dbReference type="NCBI Taxonomy" id="52904"/>
    <lineage>
        <taxon>Eukaryota</taxon>
        <taxon>Metazoa</taxon>
        <taxon>Chordata</taxon>
        <taxon>Craniata</taxon>
        <taxon>Vertebrata</taxon>
        <taxon>Euteleostomi</taxon>
        <taxon>Actinopterygii</taxon>
        <taxon>Neopterygii</taxon>
        <taxon>Teleostei</taxon>
        <taxon>Neoteleostei</taxon>
        <taxon>Acanthomorphata</taxon>
        <taxon>Carangaria</taxon>
        <taxon>Pleuronectiformes</taxon>
        <taxon>Pleuronectoidei</taxon>
        <taxon>Scophthalmidae</taxon>
        <taxon>Scophthalmus</taxon>
    </lineage>
</organism>
<dbReference type="PANTHER" id="PTHR12458">
    <property type="entry name" value="ORF PROTEIN"/>
    <property type="match status" value="1"/>
</dbReference>
<feature type="compositionally biased region" description="Polar residues" evidence="1">
    <location>
        <begin position="397"/>
        <end position="413"/>
    </location>
</feature>
<feature type="compositionally biased region" description="Polar residues" evidence="1">
    <location>
        <begin position="254"/>
        <end position="279"/>
    </location>
</feature>
<feature type="compositionally biased region" description="Basic and acidic residues" evidence="1">
    <location>
        <begin position="365"/>
        <end position="381"/>
    </location>
</feature>
<dbReference type="Ensembl" id="ENSSMAT00000029189.2">
    <property type="protein sequence ID" value="ENSSMAP00000028830.2"/>
    <property type="gene ID" value="ENSSMAG00000017654.2"/>
</dbReference>
<feature type="compositionally biased region" description="Polar residues" evidence="1">
    <location>
        <begin position="555"/>
        <end position="567"/>
    </location>
</feature>
<feature type="compositionally biased region" description="Polar residues" evidence="1">
    <location>
        <begin position="507"/>
        <end position="521"/>
    </location>
</feature>
<feature type="region of interest" description="Disordered" evidence="1">
    <location>
        <begin position="456"/>
        <end position="607"/>
    </location>
</feature>
<feature type="compositionally biased region" description="Basic and acidic residues" evidence="1">
    <location>
        <begin position="587"/>
        <end position="599"/>
    </location>
</feature>
<dbReference type="GO" id="GO:0031514">
    <property type="term" value="C:motile cilium"/>
    <property type="evidence" value="ECO:0007669"/>
    <property type="project" value="Ensembl"/>
</dbReference>
<gene>
    <name evidence="3" type="primary">cfap20dc</name>
</gene>
<evidence type="ECO:0000313" key="3">
    <source>
        <dbReference type="Ensembl" id="ENSSMAP00000028830.2"/>
    </source>
</evidence>
<reference evidence="3" key="1">
    <citation type="submission" date="2023-05" db="EMBL/GenBank/DDBJ databases">
        <title>High-quality long-read genome of Scophthalmus maximus.</title>
        <authorList>
            <person name="Lien S."/>
            <person name="Martinez P."/>
        </authorList>
    </citation>
    <scope>NUCLEOTIDE SEQUENCE [LARGE SCALE GENOMIC DNA]</scope>
</reference>